<dbReference type="InterPro" id="IPR028081">
    <property type="entry name" value="Leu-bd"/>
</dbReference>
<dbReference type="Gene3D" id="3.40.50.2300">
    <property type="match status" value="2"/>
</dbReference>
<dbReference type="CDD" id="cd06337">
    <property type="entry name" value="PBP1_ABC_ligand_binding-like"/>
    <property type="match status" value="1"/>
</dbReference>
<evidence type="ECO:0000256" key="1">
    <source>
        <dbReference type="ARBA" id="ARBA00010062"/>
    </source>
</evidence>
<gene>
    <name evidence="4" type="ORF">F8568_034500</name>
</gene>
<keyword evidence="5" id="KW-1185">Reference proteome</keyword>
<dbReference type="PANTHER" id="PTHR30483:SF6">
    <property type="entry name" value="PERIPLASMIC BINDING PROTEIN OF ABC TRANSPORTER FOR NATURAL AMINO ACIDS"/>
    <property type="match status" value="1"/>
</dbReference>
<feature type="domain" description="Leucine-binding protein" evidence="3">
    <location>
        <begin position="52"/>
        <end position="403"/>
    </location>
</feature>
<name>A0A6I4MN96_9ACTN</name>
<dbReference type="InterPro" id="IPR006311">
    <property type="entry name" value="TAT_signal"/>
</dbReference>
<dbReference type="Proteomes" id="UP000462055">
    <property type="component" value="Unassembled WGS sequence"/>
</dbReference>
<evidence type="ECO:0000313" key="5">
    <source>
        <dbReference type="Proteomes" id="UP000462055"/>
    </source>
</evidence>
<organism evidence="4 5">
    <name type="scientific">Actinomadura physcomitrii</name>
    <dbReference type="NCBI Taxonomy" id="2650748"/>
    <lineage>
        <taxon>Bacteria</taxon>
        <taxon>Bacillati</taxon>
        <taxon>Actinomycetota</taxon>
        <taxon>Actinomycetes</taxon>
        <taxon>Streptosporangiales</taxon>
        <taxon>Thermomonosporaceae</taxon>
        <taxon>Actinomadura</taxon>
    </lineage>
</organism>
<dbReference type="PROSITE" id="PS51318">
    <property type="entry name" value="TAT"/>
    <property type="match status" value="1"/>
</dbReference>
<dbReference type="InterPro" id="IPR051010">
    <property type="entry name" value="BCAA_transport"/>
</dbReference>
<evidence type="ECO:0000313" key="4">
    <source>
        <dbReference type="EMBL" id="MWA05387.1"/>
    </source>
</evidence>
<evidence type="ECO:0000259" key="3">
    <source>
        <dbReference type="Pfam" id="PF13458"/>
    </source>
</evidence>
<dbReference type="AlphaFoldDB" id="A0A6I4MN96"/>
<accession>A0A6I4MN96</accession>
<proteinExistence type="inferred from homology"/>
<comment type="similarity">
    <text evidence="1">Belongs to the leucine-binding protein family.</text>
</comment>
<dbReference type="PANTHER" id="PTHR30483">
    <property type="entry name" value="LEUCINE-SPECIFIC-BINDING PROTEIN"/>
    <property type="match status" value="1"/>
</dbReference>
<dbReference type="EMBL" id="WBMS02000037">
    <property type="protein sequence ID" value="MWA05387.1"/>
    <property type="molecule type" value="Genomic_DNA"/>
</dbReference>
<dbReference type="InterPro" id="IPR028082">
    <property type="entry name" value="Peripla_BP_I"/>
</dbReference>
<dbReference type="Pfam" id="PF13458">
    <property type="entry name" value="Peripla_BP_6"/>
    <property type="match status" value="1"/>
</dbReference>
<reference evidence="4" key="1">
    <citation type="submission" date="2019-12" db="EMBL/GenBank/DDBJ databases">
        <title>Actinomadura physcomitrii sp. nov., a novel actinomycete isolated from moss [Physcomitrium sphaericum (Ludw) Fuernr].</title>
        <authorList>
            <person name="Zhuang X."/>
        </authorList>
    </citation>
    <scope>NUCLEOTIDE SEQUENCE [LARGE SCALE GENOMIC DNA]</scope>
    <source>
        <strain evidence="4">LD22</strain>
    </source>
</reference>
<dbReference type="RefSeq" id="WP_151597849.1">
    <property type="nucleotide sequence ID" value="NZ_WBMS02000037.1"/>
</dbReference>
<evidence type="ECO:0000256" key="2">
    <source>
        <dbReference type="ARBA" id="ARBA00022729"/>
    </source>
</evidence>
<comment type="caution">
    <text evidence="4">The sequence shown here is derived from an EMBL/GenBank/DDBJ whole genome shotgun (WGS) entry which is preliminary data.</text>
</comment>
<dbReference type="SUPFAM" id="SSF53822">
    <property type="entry name" value="Periplasmic binding protein-like I"/>
    <property type="match status" value="1"/>
</dbReference>
<protein>
    <submittedName>
        <fullName evidence="4">ABC transporter substrate-binding protein</fullName>
    </submittedName>
</protein>
<sequence length="444" mass="46799">MSVPPSSTTSSAPLSRRDLLRGTAVGVSGLALSPLLAACGGLGSGGGSGGKTLKIGFVSPRTGAAAGFGEPDAYVLKLARKAFAAGLTIGGKKYQVEILDRDGQSNPQRAAQVANDLINGEGIDLMLTTSTPETVNPVSDACEAAGVPCVSTVEPWESWYMGRNAKPTDKKAFRYVYHFCFGVEEFHKAYAHLWPQVSTNKKVGVMWPNDSDGNAIRSALGPLLTKEGYNIVDPGAYTDGTNDYSAQIAKFKSQKCEIFNTFPLPPDFATFWRQATQQGYRPKIVQVAKTGLFPSQVEALGSIGVGLAGAAYWTPTFPYSSSLTRISSKDLAAGYQNEVGKQWTQQLGPSLALFDVAAAVFKAVSDPKDKKAVANAIGGLTVDTPVGRLEWGKGPNGNVVVTPILGGQWVPAAAGSKYKLDFVVCENSCDTNVPVAAKLKAYGA</sequence>
<keyword evidence="2" id="KW-0732">Signal</keyword>